<dbReference type="EMBL" id="CP019791">
    <property type="protein sequence ID" value="AQT68080.1"/>
    <property type="molecule type" value="Genomic_DNA"/>
</dbReference>
<dbReference type="Gene3D" id="3.20.20.80">
    <property type="entry name" value="Glycosidases"/>
    <property type="match status" value="1"/>
</dbReference>
<gene>
    <name evidence="6" type="ORF">STSP2_01235</name>
</gene>
<keyword evidence="1" id="KW-0378">Hydrolase</keyword>
<organism evidence="6 7">
    <name type="scientific">Anaerohalosphaera lusitana</name>
    <dbReference type="NCBI Taxonomy" id="1936003"/>
    <lineage>
        <taxon>Bacteria</taxon>
        <taxon>Pseudomonadati</taxon>
        <taxon>Planctomycetota</taxon>
        <taxon>Phycisphaerae</taxon>
        <taxon>Sedimentisphaerales</taxon>
        <taxon>Anaerohalosphaeraceae</taxon>
        <taxon>Anaerohalosphaera</taxon>
    </lineage>
</organism>
<proteinExistence type="predicted"/>
<dbReference type="InterPro" id="IPR024732">
    <property type="entry name" value="NAGLU_C"/>
</dbReference>
<dbReference type="Pfam" id="PF12972">
    <property type="entry name" value="NAGLU_C"/>
    <property type="match status" value="1"/>
</dbReference>
<dbReference type="Pfam" id="PF05089">
    <property type="entry name" value="NAGLU"/>
    <property type="match status" value="1"/>
</dbReference>
<evidence type="ECO:0000256" key="1">
    <source>
        <dbReference type="ARBA" id="ARBA00022801"/>
    </source>
</evidence>
<accession>A0A1U9NKG1</accession>
<feature type="domain" description="Alpha-N-acetylglucosaminidase tim-barrel" evidence="3">
    <location>
        <begin position="127"/>
        <end position="447"/>
    </location>
</feature>
<dbReference type="InterPro" id="IPR007781">
    <property type="entry name" value="NAGLU"/>
</dbReference>
<dbReference type="PANTHER" id="PTHR12872">
    <property type="entry name" value="ALPHA-N-ACETYLGLUCOSAMINIDASE"/>
    <property type="match status" value="1"/>
</dbReference>
<feature type="chain" id="PRO_5013002074" evidence="2">
    <location>
        <begin position="26"/>
        <end position="744"/>
    </location>
</feature>
<dbReference type="Gene3D" id="1.20.120.670">
    <property type="entry name" value="N-acetyl-b-d-glucoasminidase"/>
    <property type="match status" value="1"/>
</dbReference>
<dbReference type="AlphaFoldDB" id="A0A1U9NKG1"/>
<keyword evidence="2" id="KW-0732">Signal</keyword>
<evidence type="ECO:0000256" key="2">
    <source>
        <dbReference type="SAM" id="SignalP"/>
    </source>
</evidence>
<dbReference type="KEGG" id="alus:STSP2_01235"/>
<dbReference type="RefSeq" id="WP_146660791.1">
    <property type="nucleotide sequence ID" value="NZ_CP019791.1"/>
</dbReference>
<keyword evidence="7" id="KW-1185">Reference proteome</keyword>
<evidence type="ECO:0000313" key="6">
    <source>
        <dbReference type="EMBL" id="AQT68080.1"/>
    </source>
</evidence>
<feature type="domain" description="Alpha-N-acetylglucosaminidase N-terminal" evidence="4">
    <location>
        <begin position="30"/>
        <end position="111"/>
    </location>
</feature>
<dbReference type="GO" id="GO:0005975">
    <property type="term" value="P:carbohydrate metabolic process"/>
    <property type="evidence" value="ECO:0007669"/>
    <property type="project" value="UniProtKB-ARBA"/>
</dbReference>
<dbReference type="Pfam" id="PF12971">
    <property type="entry name" value="NAGLU_N"/>
    <property type="match status" value="1"/>
</dbReference>
<dbReference type="OrthoDB" id="179563at2"/>
<sequence length="744" mass="85152" precursor="true">MKINIKIINLALVLPMFAITAPASADPLDAAQGVILRNTPDHADQFILEQIPEVDGRDVFEIDIDHSKDKIILKGSSAVAISSAYNWYLRYVANCNISWCGTQLDLPAKLPQSDETIRKESPYKHGYYLNYCTLNYTMSFWDWSRWEKELDYMAMQGIDLALAPVGVEAVWQETLKNYNFTDEEIKEFICGPSFFAWWLMGNLEGWGGPLPQDWINEHVVLQKKILARMRELEIEPVMPAFYGMVPNKLREKYPSADIRSQGGWAGGFKRPAFISPTDPLFAKMASTFYSEQKELFGTCKYFSGDPFHEGGSTAGIDLNQAGSNIMNAMHTVSSDAVWVLQGWHNNPRDALMANVPKEKTLILDLDCDNRPQWAHRNGWKGKPWSWCMIHNFGGNTGMFGRMEVVATEPVKALNAANGGNLVAIGAIPEGIETNPVIYELLWDMRWRSQTPDMVDWTNKYAHRRYGKDLPETARAWQALRTSIYGKPMTKPSQQGTSESIICARPAKQINKVSSWGTSKIYFDPQEVFAAWEDMLAAADQLGDVDTYRYDLATITRQVLANFAQPVHKRMIVAFEAGNQEQFKRWSDRFLKLLDDQDRICSTRSEFMLGPWIAEARTWGRTPQQKDLHEFNARTLITTWSYRNSNLHEYAHREWSGLISDFYKPRWQMFIKELASQLEGNPARKINYYAEFEKGWTQQTKSYPETPQTDTVTVAREIHSRYEQFIKSVYNFSSPSDKTNSSLAP</sequence>
<dbReference type="GO" id="GO:0016787">
    <property type="term" value="F:hydrolase activity"/>
    <property type="evidence" value="ECO:0007669"/>
    <property type="project" value="UniProtKB-KW"/>
</dbReference>
<feature type="domain" description="Alpha-N-acetylglucosaminidase C-terminal" evidence="5">
    <location>
        <begin position="456"/>
        <end position="719"/>
    </location>
</feature>
<dbReference type="PANTHER" id="PTHR12872:SF1">
    <property type="entry name" value="ALPHA-N-ACETYLGLUCOSAMINIDASE"/>
    <property type="match status" value="1"/>
</dbReference>
<dbReference type="STRING" id="1936003.STSP2_01235"/>
<dbReference type="Gene3D" id="3.30.379.10">
    <property type="entry name" value="Chitobiase/beta-hexosaminidase domain 2-like"/>
    <property type="match status" value="1"/>
</dbReference>
<dbReference type="InterPro" id="IPR024733">
    <property type="entry name" value="NAGLU_tim-barrel"/>
</dbReference>
<evidence type="ECO:0000259" key="4">
    <source>
        <dbReference type="Pfam" id="PF12971"/>
    </source>
</evidence>
<name>A0A1U9NKG1_9BACT</name>
<feature type="signal peptide" evidence="2">
    <location>
        <begin position="1"/>
        <end position="25"/>
    </location>
</feature>
<evidence type="ECO:0000259" key="3">
    <source>
        <dbReference type="Pfam" id="PF05089"/>
    </source>
</evidence>
<protein>
    <submittedName>
        <fullName evidence="6">Putative Fe-S protein</fullName>
    </submittedName>
</protein>
<evidence type="ECO:0000259" key="5">
    <source>
        <dbReference type="Pfam" id="PF12972"/>
    </source>
</evidence>
<dbReference type="InterPro" id="IPR029018">
    <property type="entry name" value="Hex-like_dom2"/>
</dbReference>
<reference evidence="7" key="1">
    <citation type="submission" date="2017-02" db="EMBL/GenBank/DDBJ databases">
        <title>Comparative genomics and description of representatives of a novel lineage of planctomycetes thriving in anoxic sediments.</title>
        <authorList>
            <person name="Spring S."/>
            <person name="Bunk B."/>
            <person name="Sproer C."/>
        </authorList>
    </citation>
    <scope>NUCLEOTIDE SEQUENCE [LARGE SCALE GENOMIC DNA]</scope>
    <source>
        <strain evidence="7">ST-NAGAB-D1</strain>
    </source>
</reference>
<dbReference type="InterPro" id="IPR024240">
    <property type="entry name" value="NAGLU_N"/>
</dbReference>
<dbReference type="Proteomes" id="UP000189674">
    <property type="component" value="Chromosome"/>
</dbReference>
<evidence type="ECO:0000313" key="7">
    <source>
        <dbReference type="Proteomes" id="UP000189674"/>
    </source>
</evidence>